<accession>A0A292ZCX3</accession>
<sequence length="70" mass="7771">MELWSALANVEWQHADGGAVSYSFRSAGDLIAWLREEGSYLDWYCCAEPGVVSTNIQRALAAHGWTPKVQ</sequence>
<gene>
    <name evidence="1" type="ORF">SFOMI_1165</name>
</gene>
<proteinExistence type="predicted"/>
<reference evidence="1 2" key="1">
    <citation type="journal article" date="2013" name="Biodegradation">
        <title>Occurrence of 4-tert-butylphenol (4-t-BP) biodegradation in an aquatic sample caused by the presence of Spirodela polyrrhiza and isolation of a 4-t-BP-utilizing bacterium.</title>
        <authorList>
            <person name="Ogata Y."/>
            <person name="Toyama T."/>
            <person name="Yu N."/>
            <person name="Wang X."/>
            <person name="Sei K."/>
            <person name="Ike M."/>
        </authorList>
    </citation>
    <scope>NUCLEOTIDE SEQUENCE [LARGE SCALE GENOMIC DNA]</scope>
    <source>
        <strain evidence="1 2">OMI</strain>
    </source>
</reference>
<comment type="caution">
    <text evidence="1">The sequence shown here is derived from an EMBL/GenBank/DDBJ whole genome shotgun (WGS) entry which is preliminary data.</text>
</comment>
<organism evidence="1 2">
    <name type="scientific">Sphingobium fuliginis (strain ATCC 27551)</name>
    <dbReference type="NCBI Taxonomy" id="336203"/>
    <lineage>
        <taxon>Bacteria</taxon>
        <taxon>Pseudomonadati</taxon>
        <taxon>Pseudomonadota</taxon>
        <taxon>Alphaproteobacteria</taxon>
        <taxon>Sphingomonadales</taxon>
        <taxon>Sphingomonadaceae</taxon>
        <taxon>Sphingobium</taxon>
    </lineage>
</organism>
<dbReference type="EMBL" id="BEWI01000031">
    <property type="protein sequence ID" value="GAY20635.1"/>
    <property type="molecule type" value="Genomic_DNA"/>
</dbReference>
<protein>
    <submittedName>
        <fullName evidence="1">Uncharacterized protein</fullName>
    </submittedName>
</protein>
<evidence type="ECO:0000313" key="2">
    <source>
        <dbReference type="Proteomes" id="UP000221538"/>
    </source>
</evidence>
<evidence type="ECO:0000313" key="1">
    <source>
        <dbReference type="EMBL" id="GAY20635.1"/>
    </source>
</evidence>
<name>A0A292ZCX3_SPHSA</name>
<reference evidence="1 2" key="2">
    <citation type="journal article" date="2013" name="Environ. Sci. Technol.">
        <title>The 4-tert-butylphenol-utilizing bacterium Sphingobium fuliginis OMI can degrade bisphenols via phenolic ring hydroxylation and meta-cleavage pathway.</title>
        <authorList>
            <person name="Ogata Y."/>
            <person name="Goda S."/>
            <person name="Toyama T."/>
            <person name="Sei K."/>
            <person name="Ike M."/>
        </authorList>
    </citation>
    <scope>NUCLEOTIDE SEQUENCE [LARGE SCALE GENOMIC DNA]</scope>
    <source>
        <strain evidence="1 2">OMI</strain>
    </source>
</reference>
<dbReference type="Proteomes" id="UP000221538">
    <property type="component" value="Unassembled WGS sequence"/>
</dbReference>
<dbReference type="AlphaFoldDB" id="A0A292ZCX3"/>